<evidence type="ECO:0000313" key="1">
    <source>
        <dbReference type="EMBL" id="MBW0527185.1"/>
    </source>
</evidence>
<dbReference type="Proteomes" id="UP000765509">
    <property type="component" value="Unassembled WGS sequence"/>
</dbReference>
<protein>
    <submittedName>
        <fullName evidence="1">Uncharacterized protein</fullName>
    </submittedName>
</protein>
<evidence type="ECO:0000313" key="2">
    <source>
        <dbReference type="Proteomes" id="UP000765509"/>
    </source>
</evidence>
<proteinExistence type="predicted"/>
<dbReference type="EMBL" id="AVOT02033300">
    <property type="protein sequence ID" value="MBW0527185.1"/>
    <property type="molecule type" value="Genomic_DNA"/>
</dbReference>
<name>A0A9Q3I5J6_9BASI</name>
<reference evidence="1" key="1">
    <citation type="submission" date="2021-03" db="EMBL/GenBank/DDBJ databases">
        <title>Draft genome sequence of rust myrtle Austropuccinia psidii MF-1, a brazilian biotype.</title>
        <authorList>
            <person name="Quecine M.C."/>
            <person name="Pachon D.M.R."/>
            <person name="Bonatelli M.L."/>
            <person name="Correr F.H."/>
            <person name="Franceschini L.M."/>
            <person name="Leite T.F."/>
            <person name="Margarido G.R.A."/>
            <person name="Almeida C.A."/>
            <person name="Ferrarezi J.A."/>
            <person name="Labate C.A."/>
        </authorList>
    </citation>
    <scope>NUCLEOTIDE SEQUENCE</scope>
    <source>
        <strain evidence="1">MF-1</strain>
    </source>
</reference>
<dbReference type="AlphaFoldDB" id="A0A9Q3I5J6"/>
<dbReference type="OrthoDB" id="2496969at2759"/>
<organism evidence="1 2">
    <name type="scientific">Austropuccinia psidii MF-1</name>
    <dbReference type="NCBI Taxonomy" id="1389203"/>
    <lineage>
        <taxon>Eukaryota</taxon>
        <taxon>Fungi</taxon>
        <taxon>Dikarya</taxon>
        <taxon>Basidiomycota</taxon>
        <taxon>Pucciniomycotina</taxon>
        <taxon>Pucciniomycetes</taxon>
        <taxon>Pucciniales</taxon>
        <taxon>Sphaerophragmiaceae</taxon>
        <taxon>Austropuccinia</taxon>
    </lineage>
</organism>
<accession>A0A9Q3I5J6</accession>
<gene>
    <name evidence="1" type="ORF">O181_066900</name>
</gene>
<keyword evidence="2" id="KW-1185">Reference proteome</keyword>
<sequence length="306" mass="34764">MRNLREMLIEPPSAIKIDPIYLKKKEMVYYFIVAHLDDENYDKFFSNEDEEPYNLWNNIKENYSSSYGKNIASHFEKLFSIKFPPSSSGLSEAISSFCKALMLLRELSPIFHSIKVSSKIPTVEELFEEVKLDICRQSVTKDHTSLDLQLHSKPKKELCHKGKHNTLSNHLERECFQLFPEKREAYHQRRNEKRQKVINSSLAVCHNIRNISNKPVMDSGCSSTIAPTSNLFSNITPLRKTLLAANGSDMKVTSEGNLHLNKTTGKVLIPNSLIAPLASSVLVLLGPFLNNDATLKGFKCQGDFMI</sequence>
<comment type="caution">
    <text evidence="1">The sequence shown here is derived from an EMBL/GenBank/DDBJ whole genome shotgun (WGS) entry which is preliminary data.</text>
</comment>